<evidence type="ECO:0000256" key="1">
    <source>
        <dbReference type="SAM" id="MobiDB-lite"/>
    </source>
</evidence>
<keyword evidence="3" id="KW-1185">Reference proteome</keyword>
<reference evidence="3" key="2">
    <citation type="journal article" date="2014" name="Genetics">
        <title>Maintaining two mating types: Structure of the mating type locus and its role in heterokaryosis in Podospora anserina.</title>
        <authorList>
            <person name="Grognet P."/>
            <person name="Bidard F."/>
            <person name="Kuchly C."/>
            <person name="Tong L.C.H."/>
            <person name="Coppin E."/>
            <person name="Benkhali J.A."/>
            <person name="Couloux A."/>
            <person name="Wincker P."/>
            <person name="Debuchy R."/>
            <person name="Silar P."/>
        </authorList>
    </citation>
    <scope>GENOME REANNOTATION</scope>
    <source>
        <strain evidence="3">S / ATCC MYA-4624 / DSM 980 / FGSC 10383</strain>
    </source>
</reference>
<feature type="region of interest" description="Disordered" evidence="1">
    <location>
        <begin position="1"/>
        <end position="102"/>
    </location>
</feature>
<accession>A0A090D436</accession>
<dbReference type="EMBL" id="FO904936">
    <property type="protein sequence ID" value="CDP23373.1"/>
    <property type="molecule type" value="Genomic_DNA"/>
</dbReference>
<feature type="compositionally biased region" description="Low complexity" evidence="1">
    <location>
        <begin position="389"/>
        <end position="403"/>
    </location>
</feature>
<evidence type="ECO:0000313" key="3">
    <source>
        <dbReference type="Proteomes" id="UP000001197"/>
    </source>
</evidence>
<dbReference type="AlphaFoldDB" id="A0A090D436"/>
<protein>
    <submittedName>
        <fullName evidence="2">Uncharacterized protein</fullName>
    </submittedName>
</protein>
<feature type="compositionally biased region" description="Basic and acidic residues" evidence="1">
    <location>
        <begin position="82"/>
        <end position="93"/>
    </location>
</feature>
<feature type="compositionally biased region" description="Polar residues" evidence="1">
    <location>
        <begin position="482"/>
        <end position="498"/>
    </location>
</feature>
<organism evidence="2 3">
    <name type="scientific">Podospora anserina (strain S / ATCC MYA-4624 / DSM 980 / FGSC 10383)</name>
    <name type="common">Pleurage anserina</name>
    <dbReference type="NCBI Taxonomy" id="515849"/>
    <lineage>
        <taxon>Eukaryota</taxon>
        <taxon>Fungi</taxon>
        <taxon>Dikarya</taxon>
        <taxon>Ascomycota</taxon>
        <taxon>Pezizomycotina</taxon>
        <taxon>Sordariomycetes</taxon>
        <taxon>Sordariomycetidae</taxon>
        <taxon>Sordariales</taxon>
        <taxon>Podosporaceae</taxon>
        <taxon>Podospora</taxon>
        <taxon>Podospora anserina</taxon>
    </lineage>
</organism>
<proteinExistence type="predicted"/>
<feature type="compositionally biased region" description="Polar residues" evidence="1">
    <location>
        <begin position="342"/>
        <end position="357"/>
    </location>
</feature>
<reference evidence="2 3" key="1">
    <citation type="journal article" date="2008" name="Genome Biol.">
        <title>The genome sequence of the model ascomycete fungus Podospora anserina.</title>
        <authorList>
            <person name="Espagne E."/>
            <person name="Lespinet O."/>
            <person name="Malagnac F."/>
            <person name="Da Silva C."/>
            <person name="Jaillon O."/>
            <person name="Porcel B.M."/>
            <person name="Couloux A."/>
            <person name="Aury J.-M."/>
            <person name="Segurens B."/>
            <person name="Poulain J."/>
            <person name="Anthouard V."/>
            <person name="Grossetete S."/>
            <person name="Khalili H."/>
            <person name="Coppin E."/>
            <person name="Dequard-Chablat M."/>
            <person name="Picard M."/>
            <person name="Contamine V."/>
            <person name="Arnaise S."/>
            <person name="Bourdais A."/>
            <person name="Berteaux-Lecellier V."/>
            <person name="Gautheret D."/>
            <person name="de Vries R.P."/>
            <person name="Battaglia E."/>
            <person name="Coutinho P.M."/>
            <person name="Danchin E.G.J."/>
            <person name="Henrissat B."/>
            <person name="El Khoury R."/>
            <person name="Sainsard-Chanet A."/>
            <person name="Boivin A."/>
            <person name="Pinan-Lucarre B."/>
            <person name="Sellem C.H."/>
            <person name="Debuchy R."/>
            <person name="Wincker P."/>
            <person name="Weissenbach J."/>
            <person name="Silar P."/>
        </authorList>
    </citation>
    <scope>NUCLEOTIDE SEQUENCE [LARGE SCALE GENOMIC DNA]</scope>
    <source>
        <strain evidence="3">S / ATCC MYA-4624 / DSM 980 / FGSC 10383</strain>
    </source>
</reference>
<evidence type="ECO:0000313" key="2">
    <source>
        <dbReference type="EMBL" id="CDP23373.1"/>
    </source>
</evidence>
<dbReference type="InParanoid" id="A0A090D436"/>
<dbReference type="Proteomes" id="UP000001197">
    <property type="component" value="Chromosome 1"/>
</dbReference>
<feature type="region of interest" description="Disordered" evidence="1">
    <location>
        <begin position="342"/>
        <end position="556"/>
    </location>
</feature>
<feature type="compositionally biased region" description="Polar residues" evidence="1">
    <location>
        <begin position="449"/>
        <end position="471"/>
    </location>
</feature>
<name>A0A090D436_PODAN</name>
<feature type="region of interest" description="Disordered" evidence="1">
    <location>
        <begin position="120"/>
        <end position="179"/>
    </location>
</feature>
<feature type="compositionally biased region" description="Polar residues" evidence="1">
    <location>
        <begin position="409"/>
        <end position="422"/>
    </location>
</feature>
<feature type="compositionally biased region" description="Low complexity" evidence="1">
    <location>
        <begin position="21"/>
        <end position="31"/>
    </location>
</feature>
<sequence>MEHTLDHHHSKGKGKIHDMATDGNGATTTTAQEFPLRRRSKPPLKPDEPGEGSGSRTPPPGDEDAEVVGGGSVRYISDLDGGDSRGVVDEGGKERKRGGGLRERFREWGRRLRLICGRRGGRRRRKGVDKGKGRMVATEGEGDQEGDGVVVVEVGGREEEGEEEEEEEEEEGMYNTLPRPLSSNPVSGLGETHPALRPGVPGEGVDFFDNPPPNTQDQQLATVREVMGSGPRRFAPAPVVMTATTTPALPRLHDPSSSISQHGGFDHHRQQHQHQPVIIHSPHPIADTYTHEEDWARVHQARASQHLAPRPLLSQHQQQTIMIPERHSSKWRARSFYSGSFRTRSQCGSFDSRTSWNPFDLPGPPKRTLMSDMESLLGGRGGGVGGRRSQGSSSMGQRQGGSSFPWPPTNSVKTGRSSTIEQPDSAVGGVGLRGDDEDGFMRGDAANKTVVSSHTPTPMSVRSPPTATKTTLGRDPSRKTDGSNTGMTSWSGTGSETVNDAVLGRLGEQRRKSGGAGRRDEDEEEVERTGVKDGAETSTGEAGVEGGRLGRGRKVC</sequence>
<feature type="compositionally biased region" description="Acidic residues" evidence="1">
    <location>
        <begin position="159"/>
        <end position="172"/>
    </location>
</feature>
<feature type="compositionally biased region" description="Gly residues" evidence="1">
    <location>
        <begin position="378"/>
        <end position="388"/>
    </location>
</feature>